<evidence type="ECO:0000313" key="2">
    <source>
        <dbReference type="Proteomes" id="UP000002384"/>
    </source>
</evidence>
<sequence length="56" mass="6362">MFFLRGDQVKHKPTQRLGFVVNSQASNLLVTFGGDTPQPFKQHDPNLMLVKSIYSK</sequence>
<dbReference type="STRING" id="65393.PCC7424_0672"/>
<reference evidence="2" key="1">
    <citation type="journal article" date="2011" name="MBio">
        <title>Novel metabolic attributes of the genus Cyanothece, comprising a group of unicellular nitrogen-fixing Cyanobacteria.</title>
        <authorList>
            <person name="Bandyopadhyay A."/>
            <person name="Elvitigala T."/>
            <person name="Welsh E."/>
            <person name="Stockel J."/>
            <person name="Liberton M."/>
            <person name="Min H."/>
            <person name="Sherman L.A."/>
            <person name="Pakrasi H.B."/>
        </authorList>
    </citation>
    <scope>NUCLEOTIDE SEQUENCE [LARGE SCALE GENOMIC DNA]</scope>
    <source>
        <strain evidence="2">PCC 7424</strain>
    </source>
</reference>
<gene>
    <name evidence="1" type="ordered locus">PCC7424_0672</name>
</gene>
<dbReference type="EMBL" id="CP001291">
    <property type="protein sequence ID" value="ACK69131.1"/>
    <property type="molecule type" value="Genomic_DNA"/>
</dbReference>
<dbReference type="AlphaFoldDB" id="B7KEV6"/>
<dbReference type="RefSeq" id="WP_012598078.1">
    <property type="nucleotide sequence ID" value="NC_011729.1"/>
</dbReference>
<keyword evidence="2" id="KW-1185">Reference proteome</keyword>
<organism evidence="1 2">
    <name type="scientific">Gloeothece citriformis (strain PCC 7424)</name>
    <name type="common">Cyanothece sp. (strain PCC 7424)</name>
    <dbReference type="NCBI Taxonomy" id="65393"/>
    <lineage>
        <taxon>Bacteria</taxon>
        <taxon>Bacillati</taxon>
        <taxon>Cyanobacteriota</taxon>
        <taxon>Cyanophyceae</taxon>
        <taxon>Oscillatoriophycideae</taxon>
        <taxon>Chroococcales</taxon>
        <taxon>Aphanothecaceae</taxon>
        <taxon>Gloeothece</taxon>
        <taxon>Gloeothece citriformis</taxon>
    </lineage>
</organism>
<dbReference type="Proteomes" id="UP000002384">
    <property type="component" value="Chromosome"/>
</dbReference>
<protein>
    <submittedName>
        <fullName evidence="1">Uncharacterized protein</fullName>
    </submittedName>
</protein>
<accession>B7KEV6</accession>
<name>B7KEV6_GLOC7</name>
<proteinExistence type="predicted"/>
<dbReference type="KEGG" id="cyc:PCC7424_0672"/>
<evidence type="ECO:0000313" key="1">
    <source>
        <dbReference type="EMBL" id="ACK69131.1"/>
    </source>
</evidence>
<dbReference type="HOGENOM" id="CLU_3006646_0_0_3"/>